<organism evidence="2 3">
    <name type="scientific">Shewanella electrica</name>
    <dbReference type="NCBI Taxonomy" id="515560"/>
    <lineage>
        <taxon>Bacteria</taxon>
        <taxon>Pseudomonadati</taxon>
        <taxon>Pseudomonadota</taxon>
        <taxon>Gammaproteobacteria</taxon>
        <taxon>Alteromonadales</taxon>
        <taxon>Shewanellaceae</taxon>
        <taxon>Shewanella</taxon>
    </lineage>
</organism>
<proteinExistence type="predicted"/>
<dbReference type="Pfam" id="PF11748">
    <property type="entry name" value="DUF3306"/>
    <property type="match status" value="1"/>
</dbReference>
<feature type="compositionally biased region" description="Acidic residues" evidence="1">
    <location>
        <begin position="30"/>
        <end position="41"/>
    </location>
</feature>
<dbReference type="InterPro" id="IPR021735">
    <property type="entry name" value="DUF3306"/>
</dbReference>
<feature type="region of interest" description="Disordered" evidence="1">
    <location>
        <begin position="155"/>
        <end position="223"/>
    </location>
</feature>
<feature type="region of interest" description="Disordered" evidence="1">
    <location>
        <begin position="30"/>
        <end position="96"/>
    </location>
</feature>
<evidence type="ECO:0000313" key="3">
    <source>
        <dbReference type="Proteomes" id="UP001201549"/>
    </source>
</evidence>
<evidence type="ECO:0000313" key="2">
    <source>
        <dbReference type="EMBL" id="MCS4557288.1"/>
    </source>
</evidence>
<accession>A0ABT2FLZ5</accession>
<dbReference type="Proteomes" id="UP001201549">
    <property type="component" value="Unassembled WGS sequence"/>
</dbReference>
<gene>
    <name evidence="2" type="ORF">L9G74_12610</name>
</gene>
<reference evidence="3" key="2">
    <citation type="submission" date="2023-07" db="EMBL/GenBank/DDBJ databases">
        <title>Shewanella mangrovi sp. nov., an acetaldehyde- degrading bacterium isolated from mangrove sediment.</title>
        <authorList>
            <person name="Liu Y."/>
        </authorList>
    </citation>
    <scope>NUCLEOTIDE SEQUENCE [LARGE SCALE GENOMIC DNA]</scope>
    <source>
        <strain evidence="3">C32</strain>
    </source>
</reference>
<evidence type="ECO:0000256" key="1">
    <source>
        <dbReference type="SAM" id="MobiDB-lite"/>
    </source>
</evidence>
<name>A0ABT2FLZ5_9GAMM</name>
<dbReference type="EMBL" id="JAKOGG010000008">
    <property type="protein sequence ID" value="MCS4557288.1"/>
    <property type="molecule type" value="Genomic_DNA"/>
</dbReference>
<reference evidence="2 3" key="1">
    <citation type="submission" date="2022-02" db="EMBL/GenBank/DDBJ databases">
        <authorList>
            <person name="Zhuang L."/>
        </authorList>
    </citation>
    <scope>NUCLEOTIDE SEQUENCE [LARGE SCALE GENOMIC DNA]</scope>
    <source>
        <strain evidence="2 3">C32</strain>
    </source>
</reference>
<sequence>MSDKPSFLSRWALRKQQVQDGEAVTEATEIEVTDANSDVEAEQSRADVPALATDDDTSALAATNADAEQEPLLGADDLPDPNAIEEGGSFASFMGKNVDPSVRQNALRALWKQPHFSEIDGMMEYALDYSNQEVLTPEVSTELAKKVFRHLIQEEKPADEAASEPMLADTEQSDAVSAADDAQTTAAADVSATAELSDKMDGEMATVSQNAPVAGEKNNDGVA</sequence>
<keyword evidence="3" id="KW-1185">Reference proteome</keyword>
<protein>
    <submittedName>
        <fullName evidence="2">DUF3306 domain-containing protein</fullName>
    </submittedName>
</protein>
<dbReference type="RefSeq" id="WP_238896768.1">
    <property type="nucleotide sequence ID" value="NZ_JAKOGG010000008.1"/>
</dbReference>
<feature type="compositionally biased region" description="Low complexity" evidence="1">
    <location>
        <begin position="173"/>
        <end position="194"/>
    </location>
</feature>
<comment type="caution">
    <text evidence="2">The sequence shown here is derived from an EMBL/GenBank/DDBJ whole genome shotgun (WGS) entry which is preliminary data.</text>
</comment>